<comment type="caution">
    <text evidence="2">The sequence shown here is derived from an EMBL/GenBank/DDBJ whole genome shotgun (WGS) entry which is preliminary data.</text>
</comment>
<sequence length="55" mass="6066">MKNISAAKTELSNTYQTVSEIAYSLGFEHVPSFSNYLNKKPGEVSKNCLKAGLKK</sequence>
<accession>A0A1Q6A6J2</accession>
<evidence type="ECO:0000259" key="1">
    <source>
        <dbReference type="PROSITE" id="PS01124"/>
    </source>
</evidence>
<dbReference type="GO" id="GO:0043565">
    <property type="term" value="F:sequence-specific DNA binding"/>
    <property type="evidence" value="ECO:0007669"/>
    <property type="project" value="InterPro"/>
</dbReference>
<protein>
    <recommendedName>
        <fullName evidence="1">HTH araC/xylS-type domain-containing protein</fullName>
    </recommendedName>
</protein>
<evidence type="ECO:0000313" key="2">
    <source>
        <dbReference type="EMBL" id="OKS89631.1"/>
    </source>
</evidence>
<dbReference type="EMBL" id="MPPL01000001">
    <property type="protein sequence ID" value="OKS89631.1"/>
    <property type="molecule type" value="Genomic_DNA"/>
</dbReference>
<dbReference type="Proteomes" id="UP000186720">
    <property type="component" value="Unassembled WGS sequence"/>
</dbReference>
<dbReference type="Gene3D" id="1.10.10.60">
    <property type="entry name" value="Homeodomain-like"/>
    <property type="match status" value="1"/>
</dbReference>
<organism evidence="2 3">
    <name type="scientific">Mucilaginibacter polytrichastri</name>
    <dbReference type="NCBI Taxonomy" id="1302689"/>
    <lineage>
        <taxon>Bacteria</taxon>
        <taxon>Pseudomonadati</taxon>
        <taxon>Bacteroidota</taxon>
        <taxon>Sphingobacteriia</taxon>
        <taxon>Sphingobacteriales</taxon>
        <taxon>Sphingobacteriaceae</taxon>
        <taxon>Mucilaginibacter</taxon>
    </lineage>
</organism>
<keyword evidence="3" id="KW-1185">Reference proteome</keyword>
<reference evidence="2 3" key="1">
    <citation type="submission" date="2016-11" db="EMBL/GenBank/DDBJ databases">
        <title>Whole Genome Sequencing of Mucilaginibacter polytrichastri RG4-7(T) isolated from the moss sample.</title>
        <authorList>
            <person name="Li Y."/>
        </authorList>
    </citation>
    <scope>NUCLEOTIDE SEQUENCE [LARGE SCALE GENOMIC DNA]</scope>
    <source>
        <strain evidence="2 3">RG4-7</strain>
    </source>
</reference>
<dbReference type="InterPro" id="IPR018060">
    <property type="entry name" value="HTH_AraC"/>
</dbReference>
<dbReference type="PROSITE" id="PS01124">
    <property type="entry name" value="HTH_ARAC_FAMILY_2"/>
    <property type="match status" value="1"/>
</dbReference>
<gene>
    <name evidence="2" type="ORF">RG47T_5116</name>
</gene>
<name>A0A1Q6A6J2_9SPHI</name>
<dbReference type="GO" id="GO:0003700">
    <property type="term" value="F:DNA-binding transcription factor activity"/>
    <property type="evidence" value="ECO:0007669"/>
    <property type="project" value="InterPro"/>
</dbReference>
<dbReference type="AlphaFoldDB" id="A0A1Q6A6J2"/>
<evidence type="ECO:0000313" key="3">
    <source>
        <dbReference type="Proteomes" id="UP000186720"/>
    </source>
</evidence>
<proteinExistence type="predicted"/>
<feature type="domain" description="HTH araC/xylS-type" evidence="1">
    <location>
        <begin position="1"/>
        <end position="51"/>
    </location>
</feature>